<sequence>MTRNKLAVIVAVIAVIALAPAAARAQSDPYEKYIRTSKDFQRVKQDPDWLYKAFPSWVYMPWPTRTWQNAQKNLSGEWFVDHGYNGAAINRGNTWYLDWINKYKFRFYVDHFAGKYDLLLHNGTPPQSTLDRIFIADMRIKPLNDTLRAKLHKIMEGYAACYVGKTPYRSAYALDDEPSWGHFVYPAMWKITDDETAYPKWLREIYGAANVPQREDWTTYDAVWPKMKDWRVRDFDCSQLMDQWTFNDSFWNNYIGDLVAYSNKLDPATPCGYVGGQSPNAFGGYDYAKVMRKVQFIESYNLGNSQAVIRSLNPGLAIPAVTTHFHKNVKDSIWQTYYYLGHGNRGFIGWPDKSWMAGTKPKPMHDALAPHYKEAGRKLGPLMARSKWIHDGVAILYNQASIQMSWIMDAQAHKETWRNRRDDHKLGTSQQVRKAWINMLRDSGLQYNFIDYVDVIANGIDGQYKVLILPATFCLSDAEARRIRAFCKAGGTVIADFLPGLWDQHGKGRADGGVLDDMFGVKHSVNLQAKDVFGTALWAEVDQDINYKTYRKGRRAYMTNANTCITHRLGFNKAVREMGVDHVNKYGRGTAVLMNLSPQWYNAHRQDGYEPAAKRKAFIKHVLTGDADPCLCPAGEHVLDECLSLGGR</sequence>
<comment type="caution">
    <text evidence="2">The sequence shown here is derived from an EMBL/GenBank/DDBJ whole genome shotgun (WGS) entry which is preliminary data.</text>
</comment>
<accession>A0A0F9JVW6</accession>
<protein>
    <recommendedName>
        <fullName evidence="1">Beta-galactosidase trimerisation domain-containing protein</fullName>
    </recommendedName>
</protein>
<dbReference type="SUPFAM" id="SSF52317">
    <property type="entry name" value="Class I glutamine amidotransferase-like"/>
    <property type="match status" value="1"/>
</dbReference>
<dbReference type="Pfam" id="PF08532">
    <property type="entry name" value="Glyco_hydro_42M"/>
    <property type="match status" value="1"/>
</dbReference>
<dbReference type="AlphaFoldDB" id="A0A0F9JVW6"/>
<dbReference type="InterPro" id="IPR029062">
    <property type="entry name" value="Class_I_gatase-like"/>
</dbReference>
<proteinExistence type="predicted"/>
<dbReference type="EMBL" id="LAZR01016768">
    <property type="protein sequence ID" value="KKM03083.1"/>
    <property type="molecule type" value="Genomic_DNA"/>
</dbReference>
<feature type="domain" description="Beta-galactosidase trimerisation" evidence="1">
    <location>
        <begin position="393"/>
        <end position="523"/>
    </location>
</feature>
<evidence type="ECO:0000313" key="2">
    <source>
        <dbReference type="EMBL" id="KKM03083.1"/>
    </source>
</evidence>
<evidence type="ECO:0000259" key="1">
    <source>
        <dbReference type="Pfam" id="PF08532"/>
    </source>
</evidence>
<organism evidence="2">
    <name type="scientific">marine sediment metagenome</name>
    <dbReference type="NCBI Taxonomy" id="412755"/>
    <lineage>
        <taxon>unclassified sequences</taxon>
        <taxon>metagenomes</taxon>
        <taxon>ecological metagenomes</taxon>
    </lineage>
</organism>
<dbReference type="InterPro" id="IPR013738">
    <property type="entry name" value="Beta_galactosidase_Trimer"/>
</dbReference>
<dbReference type="GO" id="GO:0005975">
    <property type="term" value="P:carbohydrate metabolic process"/>
    <property type="evidence" value="ECO:0007669"/>
    <property type="project" value="InterPro"/>
</dbReference>
<reference evidence="2" key="1">
    <citation type="journal article" date="2015" name="Nature">
        <title>Complex archaea that bridge the gap between prokaryotes and eukaryotes.</title>
        <authorList>
            <person name="Spang A."/>
            <person name="Saw J.H."/>
            <person name="Jorgensen S.L."/>
            <person name="Zaremba-Niedzwiedzka K."/>
            <person name="Martijn J."/>
            <person name="Lind A.E."/>
            <person name="van Eijk R."/>
            <person name="Schleper C."/>
            <person name="Guy L."/>
            <person name="Ettema T.J."/>
        </authorList>
    </citation>
    <scope>NUCLEOTIDE SEQUENCE</scope>
</reference>
<gene>
    <name evidence="2" type="ORF">LCGC14_1777970</name>
</gene>
<dbReference type="CDD" id="cd03143">
    <property type="entry name" value="A4_beta-galactosidase_middle_domain"/>
    <property type="match status" value="1"/>
</dbReference>
<name>A0A0F9JVW6_9ZZZZ</name>
<feature type="non-terminal residue" evidence="2">
    <location>
        <position position="648"/>
    </location>
</feature>
<dbReference type="GO" id="GO:0004565">
    <property type="term" value="F:beta-galactosidase activity"/>
    <property type="evidence" value="ECO:0007669"/>
    <property type="project" value="InterPro"/>
</dbReference>
<dbReference type="Gene3D" id="3.40.50.880">
    <property type="match status" value="1"/>
</dbReference>